<gene>
    <name evidence="2" type="ORF">INT47_009286</name>
</gene>
<organism evidence="2 3">
    <name type="scientific">Mucor saturninus</name>
    <dbReference type="NCBI Taxonomy" id="64648"/>
    <lineage>
        <taxon>Eukaryota</taxon>
        <taxon>Fungi</taxon>
        <taxon>Fungi incertae sedis</taxon>
        <taxon>Mucoromycota</taxon>
        <taxon>Mucoromycotina</taxon>
        <taxon>Mucoromycetes</taxon>
        <taxon>Mucorales</taxon>
        <taxon>Mucorineae</taxon>
        <taxon>Mucoraceae</taxon>
        <taxon>Mucor</taxon>
    </lineage>
</organism>
<accession>A0A8H7QX85</accession>
<protein>
    <submittedName>
        <fullName evidence="2">Uncharacterized protein</fullName>
    </submittedName>
</protein>
<dbReference type="EMBL" id="JAEPRD010000090">
    <property type="protein sequence ID" value="KAG2199960.1"/>
    <property type="molecule type" value="Genomic_DNA"/>
</dbReference>
<sequence>MSSFNGGDQAHNPWSLDINHIEATERQQDAQVQHIQYQAQQMRMQFDSEMDAVRLSNEEQRQRAEMLYQRQINSMRQEVEERGRTMESSHNQQLENLQIFYDN</sequence>
<comment type="caution">
    <text evidence="2">The sequence shown here is derived from an EMBL/GenBank/DDBJ whole genome shotgun (WGS) entry which is preliminary data.</text>
</comment>
<proteinExistence type="predicted"/>
<dbReference type="AlphaFoldDB" id="A0A8H7QX85"/>
<feature type="region of interest" description="Disordered" evidence="1">
    <location>
        <begin position="81"/>
        <end position="103"/>
    </location>
</feature>
<evidence type="ECO:0000313" key="3">
    <source>
        <dbReference type="Proteomes" id="UP000603453"/>
    </source>
</evidence>
<evidence type="ECO:0000313" key="2">
    <source>
        <dbReference type="EMBL" id="KAG2199960.1"/>
    </source>
</evidence>
<reference evidence="2" key="1">
    <citation type="submission" date="2020-12" db="EMBL/GenBank/DDBJ databases">
        <title>Metabolic potential, ecology and presence of endohyphal bacteria is reflected in genomic diversity of Mucoromycotina.</title>
        <authorList>
            <person name="Muszewska A."/>
            <person name="Okrasinska A."/>
            <person name="Steczkiewicz K."/>
            <person name="Drgas O."/>
            <person name="Orlowska M."/>
            <person name="Perlinska-Lenart U."/>
            <person name="Aleksandrzak-Piekarczyk T."/>
            <person name="Szatraj K."/>
            <person name="Zielenkiewicz U."/>
            <person name="Pilsyk S."/>
            <person name="Malc E."/>
            <person name="Mieczkowski P."/>
            <person name="Kruszewska J.S."/>
            <person name="Biernat P."/>
            <person name="Pawlowska J."/>
        </authorList>
    </citation>
    <scope>NUCLEOTIDE SEQUENCE</scope>
    <source>
        <strain evidence="2">WA0000017839</strain>
    </source>
</reference>
<name>A0A8H7QX85_9FUNG</name>
<feature type="region of interest" description="Disordered" evidence="1">
    <location>
        <begin position="1"/>
        <end position="23"/>
    </location>
</feature>
<evidence type="ECO:0000256" key="1">
    <source>
        <dbReference type="SAM" id="MobiDB-lite"/>
    </source>
</evidence>
<keyword evidence="3" id="KW-1185">Reference proteome</keyword>
<dbReference type="Proteomes" id="UP000603453">
    <property type="component" value="Unassembled WGS sequence"/>
</dbReference>